<dbReference type="AlphaFoldDB" id="A0A9W7A2K6"/>
<keyword evidence="1" id="KW-0732">Signal</keyword>
<sequence length="273" mass="30460">MFFVVVILSLQNALAFAFNPNPNGALSDFSRRDTFNFISSSVVTSSFVTDLPRVPEVGQGTDIMSNSDAYSDAVYPKSLKGLWEVEKTVVSSEGDVGQAETAWFLLGGAKEAFKSKRGETYETLYVDPTSSSSSYSYEVDGESVVGVVLDRGFELKSRADTSIEDVSYDSSDFNHLTYHRQKQTISIDTVQRQVLLPDSKGWGSNELLRITTPSPQLYRAVKVSRRYRRSYEGEERVIEGIEIVKTYRVMDGIAGTEYPTSTTKSTLKLRRPK</sequence>
<gene>
    <name evidence="3" type="ORF">TrST_g1059</name>
</gene>
<dbReference type="Proteomes" id="UP001165085">
    <property type="component" value="Unassembled WGS sequence"/>
</dbReference>
<evidence type="ECO:0000313" key="3">
    <source>
        <dbReference type="EMBL" id="GMH61890.1"/>
    </source>
</evidence>
<dbReference type="EMBL" id="BRXY01000074">
    <property type="protein sequence ID" value="GMH61890.1"/>
    <property type="molecule type" value="Genomic_DNA"/>
</dbReference>
<comment type="caution">
    <text evidence="3">The sequence shown here is derived from an EMBL/GenBank/DDBJ whole genome shotgun (WGS) entry which is preliminary data.</text>
</comment>
<name>A0A9W7A2K6_9STRA</name>
<protein>
    <recommendedName>
        <fullName evidence="2">DUF6816 domain-containing protein</fullName>
    </recommendedName>
</protein>
<dbReference type="OrthoDB" id="197416at2759"/>
<evidence type="ECO:0000256" key="1">
    <source>
        <dbReference type="SAM" id="SignalP"/>
    </source>
</evidence>
<dbReference type="Pfam" id="PF20670">
    <property type="entry name" value="DUF6816"/>
    <property type="match status" value="1"/>
</dbReference>
<keyword evidence="4" id="KW-1185">Reference proteome</keyword>
<evidence type="ECO:0000259" key="2">
    <source>
        <dbReference type="Pfam" id="PF20670"/>
    </source>
</evidence>
<feature type="domain" description="DUF6816" evidence="2">
    <location>
        <begin position="69"/>
        <end position="270"/>
    </location>
</feature>
<proteinExistence type="predicted"/>
<organism evidence="3 4">
    <name type="scientific">Triparma strigata</name>
    <dbReference type="NCBI Taxonomy" id="1606541"/>
    <lineage>
        <taxon>Eukaryota</taxon>
        <taxon>Sar</taxon>
        <taxon>Stramenopiles</taxon>
        <taxon>Ochrophyta</taxon>
        <taxon>Bolidophyceae</taxon>
        <taxon>Parmales</taxon>
        <taxon>Triparmaceae</taxon>
        <taxon>Triparma</taxon>
    </lineage>
</organism>
<dbReference type="InterPro" id="IPR049213">
    <property type="entry name" value="DUF6816"/>
</dbReference>
<evidence type="ECO:0000313" key="4">
    <source>
        <dbReference type="Proteomes" id="UP001165085"/>
    </source>
</evidence>
<accession>A0A9W7A2K6</accession>
<feature type="chain" id="PRO_5040775712" description="DUF6816 domain-containing protein" evidence="1">
    <location>
        <begin position="18"/>
        <end position="273"/>
    </location>
</feature>
<feature type="signal peptide" evidence="1">
    <location>
        <begin position="1"/>
        <end position="17"/>
    </location>
</feature>
<reference evidence="4" key="1">
    <citation type="journal article" date="2023" name="Commun. Biol.">
        <title>Genome analysis of Parmales, the sister group of diatoms, reveals the evolutionary specialization of diatoms from phago-mixotrophs to photoautotrophs.</title>
        <authorList>
            <person name="Ban H."/>
            <person name="Sato S."/>
            <person name="Yoshikawa S."/>
            <person name="Yamada K."/>
            <person name="Nakamura Y."/>
            <person name="Ichinomiya M."/>
            <person name="Sato N."/>
            <person name="Blanc-Mathieu R."/>
            <person name="Endo H."/>
            <person name="Kuwata A."/>
            <person name="Ogata H."/>
        </authorList>
    </citation>
    <scope>NUCLEOTIDE SEQUENCE [LARGE SCALE GENOMIC DNA]</scope>
    <source>
        <strain evidence="4">NIES 3701</strain>
    </source>
</reference>